<accession>A0A967ATG2</accession>
<proteinExistence type="predicted"/>
<reference evidence="1" key="2">
    <citation type="submission" date="2020-03" db="EMBL/GenBank/DDBJ databases">
        <title>Flavobacteriaceae bacterium strain TP-CH-4, a member of the family Flavobacteriaceae isolated from a deep-sea seamount.</title>
        <authorList>
            <person name="Zhang D.-C."/>
        </authorList>
    </citation>
    <scope>NUCLEOTIDE SEQUENCE</scope>
    <source>
        <strain evidence="1">TP-CH-4</strain>
    </source>
</reference>
<evidence type="ECO:0000313" key="2">
    <source>
        <dbReference type="Proteomes" id="UP000707206"/>
    </source>
</evidence>
<comment type="caution">
    <text evidence="1">The sequence shown here is derived from an EMBL/GenBank/DDBJ whole genome shotgun (WGS) entry which is preliminary data.</text>
</comment>
<dbReference type="Gene3D" id="3.40.50.360">
    <property type="match status" value="1"/>
</dbReference>
<dbReference type="EMBL" id="VIKU02000002">
    <property type="protein sequence ID" value="NHF59617.1"/>
    <property type="molecule type" value="Genomic_DNA"/>
</dbReference>
<evidence type="ECO:0000313" key="1">
    <source>
        <dbReference type="EMBL" id="NHF59617.1"/>
    </source>
</evidence>
<dbReference type="Proteomes" id="UP000707206">
    <property type="component" value="Unassembled WGS sequence"/>
</dbReference>
<dbReference type="RefSeq" id="WP_152574110.1">
    <property type="nucleotide sequence ID" value="NZ_VIKU02000002.1"/>
</dbReference>
<organism evidence="1 2">
    <name type="scientific">Pelagihabitans pacificus</name>
    <dbReference type="NCBI Taxonomy" id="2696054"/>
    <lineage>
        <taxon>Bacteria</taxon>
        <taxon>Pseudomonadati</taxon>
        <taxon>Bacteroidota</taxon>
        <taxon>Flavobacteriia</taxon>
        <taxon>Flavobacteriales</taxon>
        <taxon>Flavobacteriaceae</taxon>
        <taxon>Pelagihabitans</taxon>
    </lineage>
</organism>
<sequence>MTRKKGKLILTIIVGALVFLWIVLTFVAQRKGPERMASFGNESSSQKALIVYNPDVFYNLDEQVCTAFAEGLTEAGWYVTIATVAAAEKLSHETHELHVFCANTYNWAPDWPTSNFIENHPSLDKSKVVAITLGSGSTKRSQSLLEEIIQRKEAELLSSEVYWLMRPNEDTSTEKSNIEAALESAKALGKKTAQSILE</sequence>
<gene>
    <name evidence="1" type="ORF">FK220_009715</name>
</gene>
<protein>
    <submittedName>
        <fullName evidence="1">Uncharacterized protein</fullName>
    </submittedName>
</protein>
<dbReference type="InterPro" id="IPR029039">
    <property type="entry name" value="Flavoprotein-like_sf"/>
</dbReference>
<reference evidence="1" key="1">
    <citation type="submission" date="2019-07" db="EMBL/GenBank/DDBJ databases">
        <authorList>
            <person name="De-Chao Zhang Q."/>
        </authorList>
    </citation>
    <scope>NUCLEOTIDE SEQUENCE</scope>
    <source>
        <strain evidence="1">TP-CH-4</strain>
    </source>
</reference>
<dbReference type="SUPFAM" id="SSF52218">
    <property type="entry name" value="Flavoproteins"/>
    <property type="match status" value="1"/>
</dbReference>
<keyword evidence="2" id="KW-1185">Reference proteome</keyword>
<dbReference type="AlphaFoldDB" id="A0A967ATG2"/>
<name>A0A967ATG2_9FLAO</name>